<organism evidence="2 3">
    <name type="scientific">Antarctobacter heliothermus</name>
    <dbReference type="NCBI Taxonomy" id="74033"/>
    <lineage>
        <taxon>Bacteria</taxon>
        <taxon>Pseudomonadati</taxon>
        <taxon>Pseudomonadota</taxon>
        <taxon>Alphaproteobacteria</taxon>
        <taxon>Rhodobacterales</taxon>
        <taxon>Roseobacteraceae</taxon>
        <taxon>Antarctobacter</taxon>
    </lineage>
</organism>
<dbReference type="KEGG" id="aht:ANTHELSMS3_03998"/>
<dbReference type="EMBL" id="CP022540">
    <property type="protein sequence ID" value="ASP22608.1"/>
    <property type="molecule type" value="Genomic_DNA"/>
</dbReference>
<keyword evidence="3" id="KW-1185">Reference proteome</keyword>
<reference evidence="2 3" key="1">
    <citation type="submission" date="2017-07" db="EMBL/GenBank/DDBJ databases">
        <title>Genome Sequence of Antarctobacter heliothermus Strain SMS3 Isolated from a culture of the Diatom Skeletonema marinoi.</title>
        <authorList>
            <person name="Topel M."/>
            <person name="Pinder M.I.M."/>
            <person name="Johansson O.N."/>
            <person name="Kourtchenko O."/>
            <person name="Godhe A."/>
            <person name="Clarke A.K."/>
        </authorList>
    </citation>
    <scope>NUCLEOTIDE SEQUENCE [LARGE SCALE GENOMIC DNA]</scope>
    <source>
        <strain evidence="2 3">SMS3</strain>
    </source>
</reference>
<keyword evidence="1" id="KW-1133">Transmembrane helix</keyword>
<dbReference type="Proteomes" id="UP000203589">
    <property type="component" value="Chromosome"/>
</dbReference>
<dbReference type="Pfam" id="PF20044">
    <property type="entry name" value="DUF6446"/>
    <property type="match status" value="1"/>
</dbReference>
<proteinExistence type="predicted"/>
<keyword evidence="2" id="KW-0808">Transferase</keyword>
<dbReference type="AlphaFoldDB" id="A0A222E995"/>
<gene>
    <name evidence="2" type="ORF">ANTHELSMS3_03998</name>
</gene>
<keyword evidence="1" id="KW-0472">Membrane</keyword>
<sequence>MTAGKLMVVAIVLCGLIAGVSMYYLQVYHFYKEVPATGPEDVLLTTLAGDLTALPHSDFRAIDADSSPIRYRACFTTDVTPAQAAATFEPYEGAEPRVAPGWFDCFDAESIGTTITAGKASVFVGHRNIEYGIDRVVAITEDGHGYVWHEINDCGDKAYDGTPLGDDCPDRASFEKDQ</sequence>
<dbReference type="InterPro" id="IPR045616">
    <property type="entry name" value="DUF6446"/>
</dbReference>
<accession>A0A222E995</accession>
<evidence type="ECO:0000313" key="2">
    <source>
        <dbReference type="EMBL" id="ASP22608.1"/>
    </source>
</evidence>
<evidence type="ECO:0000256" key="1">
    <source>
        <dbReference type="SAM" id="Phobius"/>
    </source>
</evidence>
<protein>
    <submittedName>
        <fullName evidence="2">Signal transduction histidine kinase</fullName>
    </submittedName>
</protein>
<name>A0A222E995_9RHOB</name>
<keyword evidence="1" id="KW-0812">Transmembrane</keyword>
<feature type="transmembrane region" description="Helical" evidence="1">
    <location>
        <begin position="6"/>
        <end position="25"/>
    </location>
</feature>
<dbReference type="GO" id="GO:0016301">
    <property type="term" value="F:kinase activity"/>
    <property type="evidence" value="ECO:0007669"/>
    <property type="project" value="UniProtKB-KW"/>
</dbReference>
<keyword evidence="2" id="KW-0418">Kinase</keyword>
<evidence type="ECO:0000313" key="3">
    <source>
        <dbReference type="Proteomes" id="UP000203589"/>
    </source>
</evidence>